<evidence type="ECO:0000313" key="2">
    <source>
        <dbReference type="EMBL" id="KAK3557096.1"/>
    </source>
</evidence>
<evidence type="ECO:0008006" key="4">
    <source>
        <dbReference type="Google" id="ProtNLM"/>
    </source>
</evidence>
<accession>A0AAE0RKU1</accession>
<dbReference type="PANTHER" id="PTHR47510:SF3">
    <property type="entry name" value="ENDO_EXONUCLEASE_PHOSPHATASE DOMAIN-CONTAINING PROTEIN"/>
    <property type="match status" value="1"/>
</dbReference>
<gene>
    <name evidence="2" type="ORF">QTP70_024666</name>
</gene>
<comment type="caution">
    <text evidence="2">The sequence shown here is derived from an EMBL/GenBank/DDBJ whole genome shotgun (WGS) entry which is preliminary data.</text>
</comment>
<dbReference type="Proteomes" id="UP001274896">
    <property type="component" value="Unassembled WGS sequence"/>
</dbReference>
<dbReference type="EMBL" id="JAUCMX010000001">
    <property type="protein sequence ID" value="KAK3557096.1"/>
    <property type="molecule type" value="Genomic_DNA"/>
</dbReference>
<organism evidence="2 3">
    <name type="scientific">Hemibagrus guttatus</name>
    <dbReference type="NCBI Taxonomy" id="175788"/>
    <lineage>
        <taxon>Eukaryota</taxon>
        <taxon>Metazoa</taxon>
        <taxon>Chordata</taxon>
        <taxon>Craniata</taxon>
        <taxon>Vertebrata</taxon>
        <taxon>Euteleostomi</taxon>
        <taxon>Actinopterygii</taxon>
        <taxon>Neopterygii</taxon>
        <taxon>Teleostei</taxon>
        <taxon>Ostariophysi</taxon>
        <taxon>Siluriformes</taxon>
        <taxon>Bagridae</taxon>
        <taxon>Hemibagrus</taxon>
    </lineage>
</organism>
<protein>
    <recommendedName>
        <fullName evidence="4">Reverse transcriptase domain-containing protein</fullName>
    </recommendedName>
</protein>
<name>A0AAE0RKU1_9TELE</name>
<proteinExistence type="predicted"/>
<keyword evidence="3" id="KW-1185">Reference proteome</keyword>
<dbReference type="PANTHER" id="PTHR47510">
    <property type="entry name" value="REVERSE TRANSCRIPTASE DOMAIN-CONTAINING PROTEIN"/>
    <property type="match status" value="1"/>
</dbReference>
<dbReference type="AlphaFoldDB" id="A0AAE0RKU1"/>
<evidence type="ECO:0000256" key="1">
    <source>
        <dbReference type="SAM" id="MobiDB-lite"/>
    </source>
</evidence>
<reference evidence="2" key="1">
    <citation type="submission" date="2023-06" db="EMBL/GenBank/DDBJ databases">
        <title>Male Hemibagrus guttatus genome.</title>
        <authorList>
            <person name="Bian C."/>
        </authorList>
    </citation>
    <scope>NUCLEOTIDE SEQUENCE</scope>
    <source>
        <strain evidence="2">Male_cb2023</strain>
        <tissue evidence="2">Muscle</tissue>
    </source>
</reference>
<sequence>MIKCLWPSPPEQQQKQAATGDSYSTTHGPQQLHLTVEEHEVRRTLRAVNPRKAAGPDGIAGCVLKDCADQLAEVFTGVFNQSLSQSTVRPCLKSSTIIPLPKKPHIFCGVVMKCFKKLVRGHITSLLPQSFDPHQFAYRSNRSTEYDVATALHAALSHLEQQRSYVRLLC</sequence>
<feature type="region of interest" description="Disordered" evidence="1">
    <location>
        <begin position="1"/>
        <end position="30"/>
    </location>
</feature>
<evidence type="ECO:0000313" key="3">
    <source>
        <dbReference type="Proteomes" id="UP001274896"/>
    </source>
</evidence>
<feature type="compositionally biased region" description="Polar residues" evidence="1">
    <location>
        <begin position="11"/>
        <end position="30"/>
    </location>
</feature>